<dbReference type="PANTHER" id="PTHR43537">
    <property type="entry name" value="TRANSCRIPTIONAL REGULATOR, GNTR FAMILY"/>
    <property type="match status" value="1"/>
</dbReference>
<evidence type="ECO:0000313" key="6">
    <source>
        <dbReference type="EMBL" id="MDI5968740.1"/>
    </source>
</evidence>
<dbReference type="GO" id="GO:0003700">
    <property type="term" value="F:DNA-binding transcription factor activity"/>
    <property type="evidence" value="ECO:0007669"/>
    <property type="project" value="InterPro"/>
</dbReference>
<reference evidence="6 7" key="1">
    <citation type="submission" date="2023-05" db="EMBL/GenBank/DDBJ databases">
        <title>Streptantibioticus silvisoli sp. nov., acidotolerant actinomycetes 1 from pine litter.</title>
        <authorList>
            <person name="Swiecimska M."/>
            <person name="Golinska P."/>
            <person name="Sangal V."/>
            <person name="Wachnowicz B."/>
            <person name="Goodfellow M."/>
        </authorList>
    </citation>
    <scope>NUCLEOTIDE SEQUENCE</scope>
    <source>
        <strain evidence="6">SL13</strain>
        <strain evidence="5 7">SL54</strain>
    </source>
</reference>
<dbReference type="GO" id="GO:0003677">
    <property type="term" value="F:DNA binding"/>
    <property type="evidence" value="ECO:0007669"/>
    <property type="project" value="UniProtKB-KW"/>
</dbReference>
<evidence type="ECO:0000259" key="4">
    <source>
        <dbReference type="PROSITE" id="PS50949"/>
    </source>
</evidence>
<dbReference type="EMBL" id="JAAGKO020000010">
    <property type="protein sequence ID" value="MDI5963025.1"/>
    <property type="molecule type" value="Genomic_DNA"/>
</dbReference>
<dbReference type="EMBL" id="JABXJJ020000005">
    <property type="protein sequence ID" value="MDI5968740.1"/>
    <property type="molecule type" value="Genomic_DNA"/>
</dbReference>
<name>A0AA90H190_9ACTN</name>
<dbReference type="Gene3D" id="1.10.10.10">
    <property type="entry name" value="Winged helix-like DNA-binding domain superfamily/Winged helix DNA-binding domain"/>
    <property type="match status" value="1"/>
</dbReference>
<keyword evidence="1" id="KW-0805">Transcription regulation</keyword>
<proteinExistence type="predicted"/>
<dbReference type="AlphaFoldDB" id="A0AA90H190"/>
<dbReference type="PANTHER" id="PTHR43537:SF24">
    <property type="entry name" value="GLUCONATE OPERON TRANSCRIPTIONAL REPRESSOR"/>
    <property type="match status" value="1"/>
</dbReference>
<evidence type="ECO:0000313" key="7">
    <source>
        <dbReference type="Proteomes" id="UP001156398"/>
    </source>
</evidence>
<dbReference type="SUPFAM" id="SSF48008">
    <property type="entry name" value="GntR ligand-binding domain-like"/>
    <property type="match status" value="1"/>
</dbReference>
<evidence type="ECO:0000256" key="3">
    <source>
        <dbReference type="ARBA" id="ARBA00023163"/>
    </source>
</evidence>
<dbReference type="SUPFAM" id="SSF46785">
    <property type="entry name" value="Winged helix' DNA-binding domain"/>
    <property type="match status" value="1"/>
</dbReference>
<dbReference type="SMART" id="SM00895">
    <property type="entry name" value="FCD"/>
    <property type="match status" value="1"/>
</dbReference>
<dbReference type="InterPro" id="IPR036390">
    <property type="entry name" value="WH_DNA-bd_sf"/>
</dbReference>
<dbReference type="InterPro" id="IPR008920">
    <property type="entry name" value="TF_FadR/GntR_C"/>
</dbReference>
<keyword evidence="3" id="KW-0804">Transcription</keyword>
<dbReference type="Pfam" id="PF00392">
    <property type="entry name" value="GntR"/>
    <property type="match status" value="1"/>
</dbReference>
<feature type="domain" description="HTH gntR-type" evidence="4">
    <location>
        <begin position="7"/>
        <end position="74"/>
    </location>
</feature>
<dbReference type="RefSeq" id="WP_271316044.1">
    <property type="nucleotide sequence ID" value="NZ_JAAGKO020000010.1"/>
</dbReference>
<sequence length="213" mass="23664">MSDKPTTHAAERVYRYTKDLIIRGALPGGRLISEGSICDDLGVSRTPVHEAFLRLDTERLLALSSRKGAVVLPMAPQEARDVLEMREAIEGAAAQRVVDEERTAPATLDRLRSNLAVQAGHAAAGDLEAFVEADEEFHRTVVEASGNEIAGHFYALLRDRQQRLRHHLLAIRPDELPVILTDHRDLVGCLERRDADAYRDLLRAHVARNRGAL</sequence>
<evidence type="ECO:0000313" key="5">
    <source>
        <dbReference type="EMBL" id="MDI5963025.1"/>
    </source>
</evidence>
<dbReference type="InterPro" id="IPR036388">
    <property type="entry name" value="WH-like_DNA-bd_sf"/>
</dbReference>
<keyword evidence="2" id="KW-0238">DNA-binding</keyword>
<dbReference type="InterPro" id="IPR000524">
    <property type="entry name" value="Tscrpt_reg_HTH_GntR"/>
</dbReference>
<dbReference type="InterPro" id="IPR011711">
    <property type="entry name" value="GntR_C"/>
</dbReference>
<organism evidence="6">
    <name type="scientific">Streptantibioticus silvisoli</name>
    <dbReference type="NCBI Taxonomy" id="2705255"/>
    <lineage>
        <taxon>Bacteria</taxon>
        <taxon>Bacillati</taxon>
        <taxon>Actinomycetota</taxon>
        <taxon>Actinomycetes</taxon>
        <taxon>Kitasatosporales</taxon>
        <taxon>Streptomycetaceae</taxon>
        <taxon>Streptantibioticus</taxon>
    </lineage>
</organism>
<protein>
    <submittedName>
        <fullName evidence="6">GntR family transcriptional regulator</fullName>
    </submittedName>
</protein>
<comment type="caution">
    <text evidence="6">The sequence shown here is derived from an EMBL/GenBank/DDBJ whole genome shotgun (WGS) entry which is preliminary data.</text>
</comment>
<dbReference type="SMART" id="SM00345">
    <property type="entry name" value="HTH_GNTR"/>
    <property type="match status" value="1"/>
</dbReference>
<keyword evidence="7" id="KW-1185">Reference proteome</keyword>
<evidence type="ECO:0000256" key="2">
    <source>
        <dbReference type="ARBA" id="ARBA00023125"/>
    </source>
</evidence>
<evidence type="ECO:0000256" key="1">
    <source>
        <dbReference type="ARBA" id="ARBA00023015"/>
    </source>
</evidence>
<accession>A0AA90H190</accession>
<gene>
    <name evidence="5" type="ORF">POF43_009960</name>
    <name evidence="6" type="ORF">POF50_005165</name>
</gene>
<dbReference type="Pfam" id="PF07729">
    <property type="entry name" value="FCD"/>
    <property type="match status" value="1"/>
</dbReference>
<dbReference type="Proteomes" id="UP001156398">
    <property type="component" value="Unassembled WGS sequence"/>
</dbReference>
<dbReference type="Gene3D" id="1.20.120.530">
    <property type="entry name" value="GntR ligand-binding domain-like"/>
    <property type="match status" value="1"/>
</dbReference>
<dbReference type="PROSITE" id="PS50949">
    <property type="entry name" value="HTH_GNTR"/>
    <property type="match status" value="1"/>
</dbReference>